<gene>
    <name evidence="2" type="ORF">AHTJR_04585</name>
</gene>
<name>A0A4P7B327_ACIHA</name>
<feature type="transmembrane region" description="Helical" evidence="1">
    <location>
        <begin position="92"/>
        <end position="112"/>
    </location>
</feature>
<evidence type="ECO:0000313" key="2">
    <source>
        <dbReference type="EMBL" id="QBQ15591.1"/>
    </source>
</evidence>
<keyword evidence="1" id="KW-0472">Membrane</keyword>
<evidence type="ECO:0000256" key="1">
    <source>
        <dbReference type="SAM" id="Phobius"/>
    </source>
</evidence>
<protein>
    <submittedName>
        <fullName evidence="2">Uncharacterized protein</fullName>
    </submittedName>
</protein>
<dbReference type="RefSeq" id="WP_134251732.1">
    <property type="nucleotide sequence ID" value="NZ_CP038009.1"/>
</dbReference>
<sequence>MNDFNVVLIILFSLIAAIVIYMVWAFNDEPSPTQIKSICLNTFNSGISTPFQRIGLIILIIGIFSFVSWFFRSAMDLEDIFNTHYFPDRRDFIFFHLYLYFLPLGFLMTWGYPIIEKIKKWIINDKNLDKDFITFEKRADLTNFVRKLGFGEKRDKRYMCGYVSTVLTPEKSREEALNLGLINEDDSHVLHVDVLLITSRGDELIFAPCNSLIADLKTGDFVLIAVYKNSLFSDDSWHYTLDAKLRPVYNKKGTGWLIEQDYRY</sequence>
<organism evidence="2 3">
    <name type="scientific">Acinetobacter haemolyticus</name>
    <dbReference type="NCBI Taxonomy" id="29430"/>
    <lineage>
        <taxon>Bacteria</taxon>
        <taxon>Pseudomonadati</taxon>
        <taxon>Pseudomonadota</taxon>
        <taxon>Gammaproteobacteria</taxon>
        <taxon>Moraxellales</taxon>
        <taxon>Moraxellaceae</taxon>
        <taxon>Acinetobacter</taxon>
    </lineage>
</organism>
<reference evidence="2 3" key="1">
    <citation type="submission" date="2019-03" db="EMBL/GenBank/DDBJ databases">
        <title>Complete genome sequence of two outbreak-associated Acinetobacter haemolyticus strains.</title>
        <authorList>
            <person name="Bai L."/>
            <person name="Zhang S.-C."/>
            <person name="Deng Y."/>
            <person name="Song C.-C."/>
            <person name="Kang G.-B."/>
            <person name="Dong Y."/>
            <person name="Wang Y."/>
            <person name="Gao F."/>
            <person name="Huang H."/>
        </authorList>
    </citation>
    <scope>NUCLEOTIDE SEQUENCE [LARGE SCALE GENOMIC DNA]</scope>
    <source>
        <strain evidence="2 3">TJR01</strain>
    </source>
</reference>
<feature type="transmembrane region" description="Helical" evidence="1">
    <location>
        <begin position="6"/>
        <end position="26"/>
    </location>
</feature>
<keyword evidence="1" id="KW-0812">Transmembrane</keyword>
<dbReference type="AlphaFoldDB" id="A0A4P7B327"/>
<keyword evidence="1" id="KW-1133">Transmembrane helix</keyword>
<accession>A0A4P7B327</accession>
<dbReference type="EMBL" id="CP038009">
    <property type="protein sequence ID" value="QBQ15591.1"/>
    <property type="molecule type" value="Genomic_DNA"/>
</dbReference>
<dbReference type="Proteomes" id="UP000294395">
    <property type="component" value="Chromosome"/>
</dbReference>
<proteinExistence type="predicted"/>
<evidence type="ECO:0000313" key="3">
    <source>
        <dbReference type="Proteomes" id="UP000294395"/>
    </source>
</evidence>
<feature type="transmembrane region" description="Helical" evidence="1">
    <location>
        <begin position="54"/>
        <end position="72"/>
    </location>
</feature>